<accession>A0A1W2DDP7</accession>
<dbReference type="RefSeq" id="WP_084576985.1">
    <property type="nucleotide sequence ID" value="NZ_CP155572.1"/>
</dbReference>
<dbReference type="GO" id="GO:0043937">
    <property type="term" value="P:regulation of sporulation"/>
    <property type="evidence" value="ECO:0007669"/>
    <property type="project" value="InterPro"/>
</dbReference>
<reference evidence="1 2" key="1">
    <citation type="submission" date="2017-04" db="EMBL/GenBank/DDBJ databases">
        <authorList>
            <person name="Afonso C.L."/>
            <person name="Miller P.J."/>
            <person name="Scott M.A."/>
            <person name="Spackman E."/>
            <person name="Goraichik I."/>
            <person name="Dimitrov K.M."/>
            <person name="Suarez D.L."/>
            <person name="Swayne D.E."/>
        </authorList>
    </citation>
    <scope>NUCLEOTIDE SEQUENCE [LARGE SCALE GENOMIC DNA]</scope>
    <source>
        <strain evidence="1 2">DSM 5090</strain>
    </source>
</reference>
<dbReference type="STRING" id="112901.SAMN04488500_11530"/>
<dbReference type="Gene3D" id="4.10.280.10">
    <property type="entry name" value="Helix-loop-helix DNA-binding domain"/>
    <property type="match status" value="1"/>
</dbReference>
<evidence type="ECO:0000313" key="2">
    <source>
        <dbReference type="Proteomes" id="UP000192738"/>
    </source>
</evidence>
<dbReference type="InterPro" id="IPR037208">
    <property type="entry name" value="Spo0E-like_sf"/>
</dbReference>
<keyword evidence="2" id="KW-1185">Reference proteome</keyword>
<dbReference type="AlphaFoldDB" id="A0A1W2DDP7"/>
<dbReference type="InterPro" id="IPR018540">
    <property type="entry name" value="Spo0E-like"/>
</dbReference>
<dbReference type="Pfam" id="PF09388">
    <property type="entry name" value="SpoOE-like"/>
    <property type="match status" value="1"/>
</dbReference>
<evidence type="ECO:0000313" key="1">
    <source>
        <dbReference type="EMBL" id="SMC95669.1"/>
    </source>
</evidence>
<sequence>MINLAEKEREIEIARARLHLLVEQKNGDFSNKDVAEQSIYLDKLIVAYELANGRRPSKN</sequence>
<gene>
    <name evidence="1" type="ORF">SAMN04488500_11530</name>
</gene>
<dbReference type="Proteomes" id="UP000192738">
    <property type="component" value="Unassembled WGS sequence"/>
</dbReference>
<dbReference type="SUPFAM" id="SSF140500">
    <property type="entry name" value="BAS1536-like"/>
    <property type="match status" value="1"/>
</dbReference>
<dbReference type="EMBL" id="FWXI01000015">
    <property type="protein sequence ID" value="SMC95669.1"/>
    <property type="molecule type" value="Genomic_DNA"/>
</dbReference>
<dbReference type="OrthoDB" id="1684496at2"/>
<dbReference type="GO" id="GO:0046983">
    <property type="term" value="F:protein dimerization activity"/>
    <property type="evidence" value="ECO:0007669"/>
    <property type="project" value="InterPro"/>
</dbReference>
<dbReference type="InterPro" id="IPR036638">
    <property type="entry name" value="HLH_DNA-bd_sf"/>
</dbReference>
<protein>
    <submittedName>
        <fullName evidence="1">Spo0E like sporulation regulatory protein</fullName>
    </submittedName>
</protein>
<name>A0A1W2DDP7_9FIRM</name>
<proteinExistence type="predicted"/>
<organism evidence="1 2">
    <name type="scientific">Sporomusa malonica</name>
    <dbReference type="NCBI Taxonomy" id="112901"/>
    <lineage>
        <taxon>Bacteria</taxon>
        <taxon>Bacillati</taxon>
        <taxon>Bacillota</taxon>
        <taxon>Negativicutes</taxon>
        <taxon>Selenomonadales</taxon>
        <taxon>Sporomusaceae</taxon>
        <taxon>Sporomusa</taxon>
    </lineage>
</organism>